<feature type="coiled-coil region" evidence="1">
    <location>
        <begin position="152"/>
        <end position="179"/>
    </location>
</feature>
<keyword evidence="3" id="KW-1185">Reference proteome</keyword>
<reference evidence="2" key="1">
    <citation type="submission" date="2021-12" db="EMBL/GenBank/DDBJ databases">
        <title>Prjna785345.</title>
        <authorList>
            <person name="Rujirawat T."/>
            <person name="Krajaejun T."/>
        </authorList>
    </citation>
    <scope>NUCLEOTIDE SEQUENCE</scope>
    <source>
        <strain evidence="2">Pi057C3</strain>
    </source>
</reference>
<sequence length="236" mass="28003">MSRDVRKLTADEELFLQSALARIEAYFHDFEELEGFSVLTTNVQRLYRKVALELRSIVFEYHDSFEIIAGLREKLAANERENERQQALCDQVITESQALITRLERLKVKHADEMQRLHAFYEAQEELLRKQLAIEFDAEADRRLQAIQKEANKRLELMEAEHSARLEAARQQLESKKQDEVEYMRVQLRMQLTSQISRDLGKRLARQEKLCERHKKEIQQLQSKIRAEHNARIARQ</sequence>
<dbReference type="EMBL" id="JAKCXM010000161">
    <property type="protein sequence ID" value="KAJ0400155.1"/>
    <property type="molecule type" value="Genomic_DNA"/>
</dbReference>
<evidence type="ECO:0000256" key="1">
    <source>
        <dbReference type="SAM" id="Coils"/>
    </source>
</evidence>
<accession>A0AAD5QAA5</accession>
<organism evidence="2 3">
    <name type="scientific">Pythium insidiosum</name>
    <name type="common">Pythiosis disease agent</name>
    <dbReference type="NCBI Taxonomy" id="114742"/>
    <lineage>
        <taxon>Eukaryota</taxon>
        <taxon>Sar</taxon>
        <taxon>Stramenopiles</taxon>
        <taxon>Oomycota</taxon>
        <taxon>Peronosporomycetes</taxon>
        <taxon>Pythiales</taxon>
        <taxon>Pythiaceae</taxon>
        <taxon>Pythium</taxon>
    </lineage>
</organism>
<protein>
    <submittedName>
        <fullName evidence="2">Uncharacterized protein</fullName>
    </submittedName>
</protein>
<dbReference type="Proteomes" id="UP001209570">
    <property type="component" value="Unassembled WGS sequence"/>
</dbReference>
<keyword evidence="1" id="KW-0175">Coiled coil</keyword>
<feature type="coiled-coil region" evidence="1">
    <location>
        <begin position="204"/>
        <end position="231"/>
    </location>
</feature>
<evidence type="ECO:0000313" key="3">
    <source>
        <dbReference type="Proteomes" id="UP001209570"/>
    </source>
</evidence>
<gene>
    <name evidence="2" type="ORF">P43SY_007174</name>
</gene>
<comment type="caution">
    <text evidence="2">The sequence shown here is derived from an EMBL/GenBank/DDBJ whole genome shotgun (WGS) entry which is preliminary data.</text>
</comment>
<proteinExistence type="predicted"/>
<evidence type="ECO:0000313" key="2">
    <source>
        <dbReference type="EMBL" id="KAJ0400155.1"/>
    </source>
</evidence>
<name>A0AAD5QAA5_PYTIN</name>
<dbReference type="AlphaFoldDB" id="A0AAD5QAA5"/>